<evidence type="ECO:0000256" key="4">
    <source>
        <dbReference type="ARBA" id="ARBA00023136"/>
    </source>
</evidence>
<feature type="transmembrane region" description="Helical" evidence="5">
    <location>
        <begin position="170"/>
        <end position="191"/>
    </location>
</feature>
<reference evidence="6 7" key="1">
    <citation type="journal article" date="2019" name="Int. J. Syst. Evol. Microbiol.">
        <title>The Global Catalogue of Microorganisms (GCM) 10K type strain sequencing project: providing services to taxonomists for standard genome sequencing and annotation.</title>
        <authorList>
            <consortium name="The Broad Institute Genomics Platform"/>
            <consortium name="The Broad Institute Genome Sequencing Center for Infectious Disease"/>
            <person name="Wu L."/>
            <person name="Ma J."/>
        </authorList>
    </citation>
    <scope>NUCLEOTIDE SEQUENCE [LARGE SCALE GENOMIC DNA]</scope>
    <source>
        <strain evidence="6 7">CGMCC 1.12562</strain>
    </source>
</reference>
<feature type="transmembrane region" description="Helical" evidence="5">
    <location>
        <begin position="145"/>
        <end position="163"/>
    </location>
</feature>
<keyword evidence="2 5" id="KW-0812">Transmembrane</keyword>
<dbReference type="GO" id="GO:0012505">
    <property type="term" value="C:endomembrane system"/>
    <property type="evidence" value="ECO:0007669"/>
    <property type="project" value="UniProtKB-SubCell"/>
</dbReference>
<gene>
    <name evidence="6" type="ORF">ACFOKC_04110</name>
</gene>
<evidence type="ECO:0000256" key="5">
    <source>
        <dbReference type="SAM" id="Phobius"/>
    </source>
</evidence>
<sequence length="192" mass="20430">MRERLHRLRRVLRDDDVRSISRRYFVSNGFDGTLTSIGVVVGAYLSGVPDGTTVFKVGVGAAVGLATSGVWSVWEIERAETKLEVLRLEDAMLADLDDTRIEREKRGERVVHAVLSGLGPVVGVLVPLSPFLLEGAVFTLLEATVVGVLLGAGLLFAFGAYLGNLSEQSWLVAGARMGLAGLVVAAVNVLLG</sequence>
<organism evidence="6 7">
    <name type="scientific">Halobacterium litoreum</name>
    <dbReference type="NCBI Taxonomy" id="2039234"/>
    <lineage>
        <taxon>Archaea</taxon>
        <taxon>Methanobacteriati</taxon>
        <taxon>Methanobacteriota</taxon>
        <taxon>Stenosarchaea group</taxon>
        <taxon>Halobacteria</taxon>
        <taxon>Halobacteriales</taxon>
        <taxon>Halobacteriaceae</taxon>
        <taxon>Halobacterium</taxon>
    </lineage>
</organism>
<evidence type="ECO:0000256" key="3">
    <source>
        <dbReference type="ARBA" id="ARBA00022989"/>
    </source>
</evidence>
<evidence type="ECO:0000313" key="6">
    <source>
        <dbReference type="EMBL" id="MFC3476902.1"/>
    </source>
</evidence>
<keyword evidence="7" id="KW-1185">Reference proteome</keyword>
<name>A0ABD5NCS8_9EURY</name>
<dbReference type="Proteomes" id="UP001595660">
    <property type="component" value="Unassembled WGS sequence"/>
</dbReference>
<dbReference type="EMBL" id="JBHRWN010000002">
    <property type="protein sequence ID" value="MFC3476902.1"/>
    <property type="molecule type" value="Genomic_DNA"/>
</dbReference>
<accession>A0ABD5NCS8</accession>
<evidence type="ECO:0000313" key="7">
    <source>
        <dbReference type="Proteomes" id="UP001595660"/>
    </source>
</evidence>
<proteinExistence type="predicted"/>
<dbReference type="AlphaFoldDB" id="A0ABD5NCS8"/>
<comment type="subcellular location">
    <subcellularLocation>
        <location evidence="1">Endomembrane system</location>
        <topology evidence="1">Multi-pass membrane protein</topology>
    </subcellularLocation>
</comment>
<protein>
    <submittedName>
        <fullName evidence="6">VIT1/CCC1 transporter family protein</fullName>
    </submittedName>
</protein>
<comment type="caution">
    <text evidence="6">The sequence shown here is derived from an EMBL/GenBank/DDBJ whole genome shotgun (WGS) entry which is preliminary data.</text>
</comment>
<keyword evidence="4 5" id="KW-0472">Membrane</keyword>
<keyword evidence="3 5" id="KW-1133">Transmembrane helix</keyword>
<feature type="transmembrane region" description="Helical" evidence="5">
    <location>
        <begin position="110"/>
        <end position="133"/>
    </location>
</feature>
<dbReference type="InterPro" id="IPR008217">
    <property type="entry name" value="Ccc1_fam"/>
</dbReference>
<evidence type="ECO:0000256" key="2">
    <source>
        <dbReference type="ARBA" id="ARBA00022692"/>
    </source>
</evidence>
<evidence type="ECO:0000256" key="1">
    <source>
        <dbReference type="ARBA" id="ARBA00004127"/>
    </source>
</evidence>
<dbReference type="Pfam" id="PF01988">
    <property type="entry name" value="VIT1"/>
    <property type="match status" value="1"/>
</dbReference>
<dbReference type="GeneID" id="69117178"/>
<dbReference type="RefSeq" id="WP_232571961.1">
    <property type="nucleotide sequence ID" value="NZ_CP089466.1"/>
</dbReference>